<keyword evidence="2 5" id="KW-0812">Transmembrane</keyword>
<evidence type="ECO:0000313" key="8">
    <source>
        <dbReference type="Proteomes" id="UP000515570"/>
    </source>
</evidence>
<name>A0A7G5FD35_9CORY</name>
<keyword evidence="3 5" id="KW-1133">Transmembrane helix</keyword>
<evidence type="ECO:0000259" key="6">
    <source>
        <dbReference type="Pfam" id="PF13515"/>
    </source>
</evidence>
<dbReference type="InterPro" id="IPR049453">
    <property type="entry name" value="Memb_transporter_dom"/>
</dbReference>
<dbReference type="AlphaFoldDB" id="A0A7G5FD35"/>
<dbReference type="Pfam" id="PF13515">
    <property type="entry name" value="FUSC_2"/>
    <property type="match status" value="1"/>
</dbReference>
<dbReference type="GO" id="GO:0016020">
    <property type="term" value="C:membrane"/>
    <property type="evidence" value="ECO:0007669"/>
    <property type="project" value="UniProtKB-SubCell"/>
</dbReference>
<feature type="transmembrane region" description="Helical" evidence="5">
    <location>
        <begin position="118"/>
        <end position="137"/>
    </location>
</feature>
<dbReference type="Proteomes" id="UP000515570">
    <property type="component" value="Chromosome"/>
</dbReference>
<feature type="transmembrane region" description="Helical" evidence="5">
    <location>
        <begin position="143"/>
        <end position="160"/>
    </location>
</feature>
<sequence>MIRQQAFGRLREGAQRVAVSWPYILQLGITAGLAYWVSLRVFGHPQPFFAPMATIIVLSTQGGDRVRRSIELVLGVAVGVGLGDILIYYVGTGVWQIAVGVIVSVTAVMFIDKGVLAANQAAFASVLIATIFPPGTAGGPERMFDALIGGVIGVVMMGLIPKSPLKDGRREIAKILSTIAAVMEELVEALSARDGRQVSDVLERARSSQAAINTMIAAAHTGKEVVKTSPIMWKQRRELRSILRVLGPVDNAMRNTRVLVRRAGVLLDDHSTVSSRQLEILAELSEIMHELSEVFWQKSDAALSPEIPKLTVRLRKLAAQAHPDIADPATLSGIMIVGQTRSLIVDLLQVCGLSRQSAVAALVPTSDNPGMPPEVWGNGS</sequence>
<dbReference type="RefSeq" id="WP_182385334.1">
    <property type="nucleotide sequence ID" value="NZ_CP059833.1"/>
</dbReference>
<keyword evidence="8" id="KW-1185">Reference proteome</keyword>
<evidence type="ECO:0000256" key="5">
    <source>
        <dbReference type="SAM" id="Phobius"/>
    </source>
</evidence>
<proteinExistence type="predicted"/>
<feature type="domain" description="Integral membrane bound transporter" evidence="6">
    <location>
        <begin position="34"/>
        <end position="156"/>
    </location>
</feature>
<organism evidence="7 8">
    <name type="scientific">Corynebacterium hindlerae</name>
    <dbReference type="NCBI Taxonomy" id="699041"/>
    <lineage>
        <taxon>Bacteria</taxon>
        <taxon>Bacillati</taxon>
        <taxon>Actinomycetota</taxon>
        <taxon>Actinomycetes</taxon>
        <taxon>Mycobacteriales</taxon>
        <taxon>Corynebacteriaceae</taxon>
        <taxon>Corynebacterium</taxon>
    </lineage>
</organism>
<accession>A0A7G5FD35</accession>
<gene>
    <name evidence="7" type="ORF">HW450_09155</name>
</gene>
<evidence type="ECO:0000256" key="2">
    <source>
        <dbReference type="ARBA" id="ARBA00022692"/>
    </source>
</evidence>
<protein>
    <submittedName>
        <fullName evidence="7">Aromatic acid exporter family protein</fullName>
    </submittedName>
</protein>
<comment type="subcellular location">
    <subcellularLocation>
        <location evidence="1">Membrane</location>
        <topology evidence="1">Multi-pass membrane protein</topology>
    </subcellularLocation>
</comment>
<feature type="transmembrane region" description="Helical" evidence="5">
    <location>
        <begin position="95"/>
        <end position="111"/>
    </location>
</feature>
<evidence type="ECO:0000256" key="1">
    <source>
        <dbReference type="ARBA" id="ARBA00004141"/>
    </source>
</evidence>
<keyword evidence="4 5" id="KW-0472">Membrane</keyword>
<dbReference type="EMBL" id="CP059833">
    <property type="protein sequence ID" value="QMV84526.1"/>
    <property type="molecule type" value="Genomic_DNA"/>
</dbReference>
<feature type="transmembrane region" description="Helical" evidence="5">
    <location>
        <begin position="21"/>
        <end position="38"/>
    </location>
</feature>
<evidence type="ECO:0000313" key="7">
    <source>
        <dbReference type="EMBL" id="QMV84526.1"/>
    </source>
</evidence>
<reference evidence="7 8" key="1">
    <citation type="submission" date="2020-07" db="EMBL/GenBank/DDBJ databases">
        <title>non toxigenic Corynebacterium sp. nov from a clinical source.</title>
        <authorList>
            <person name="Bernier A.-M."/>
            <person name="Bernard K."/>
        </authorList>
    </citation>
    <scope>NUCLEOTIDE SEQUENCE [LARGE SCALE GENOMIC DNA]</scope>
    <source>
        <strain evidence="8">NML 93-0612</strain>
    </source>
</reference>
<evidence type="ECO:0000256" key="3">
    <source>
        <dbReference type="ARBA" id="ARBA00022989"/>
    </source>
</evidence>
<evidence type="ECO:0000256" key="4">
    <source>
        <dbReference type="ARBA" id="ARBA00023136"/>
    </source>
</evidence>